<feature type="transmembrane region" description="Helical" evidence="3">
    <location>
        <begin position="77"/>
        <end position="94"/>
    </location>
</feature>
<dbReference type="InterPro" id="IPR035960">
    <property type="entry name" value="Secretoglobin_sf"/>
</dbReference>
<protein>
    <submittedName>
        <fullName evidence="5">Mammaglobin-A</fullName>
    </submittedName>
</protein>
<proteinExistence type="predicted"/>
<keyword evidence="3" id="KW-0812">Transmembrane</keyword>
<evidence type="ECO:0000256" key="4">
    <source>
        <dbReference type="SAM" id="SignalP"/>
    </source>
</evidence>
<name>L8Y501_TUPCH</name>
<dbReference type="EMBL" id="KB365272">
    <property type="protein sequence ID" value="ELV11357.1"/>
    <property type="molecule type" value="Genomic_DNA"/>
</dbReference>
<dbReference type="InParanoid" id="L8Y501"/>
<dbReference type="Proteomes" id="UP000011518">
    <property type="component" value="Unassembled WGS sequence"/>
</dbReference>
<dbReference type="PANTHER" id="PTHR14037">
    <property type="entry name" value="MAMMAGLOBIN-RELATED"/>
    <property type="match status" value="1"/>
</dbReference>
<gene>
    <name evidence="5" type="ORF">TREES_T100013710</name>
</gene>
<reference evidence="6" key="1">
    <citation type="submission" date="2012-07" db="EMBL/GenBank/DDBJ databases">
        <title>Genome of the Chinese tree shrew, a rising model animal genetically related to primates.</title>
        <authorList>
            <person name="Zhang G."/>
            <person name="Fan Y."/>
            <person name="Yao Y."/>
            <person name="Huang Z."/>
        </authorList>
    </citation>
    <scope>NUCLEOTIDE SEQUENCE [LARGE SCALE GENOMIC DNA]</scope>
</reference>
<reference evidence="6" key="2">
    <citation type="journal article" date="2013" name="Nat. Commun.">
        <title>Genome of the Chinese tree shrew.</title>
        <authorList>
            <person name="Fan Y."/>
            <person name="Huang Z.Y."/>
            <person name="Cao C.C."/>
            <person name="Chen C.S."/>
            <person name="Chen Y.X."/>
            <person name="Fan D.D."/>
            <person name="He J."/>
            <person name="Hou H.L."/>
            <person name="Hu L."/>
            <person name="Hu X.T."/>
            <person name="Jiang X.T."/>
            <person name="Lai R."/>
            <person name="Lang Y.S."/>
            <person name="Liang B."/>
            <person name="Liao S.G."/>
            <person name="Mu D."/>
            <person name="Ma Y.Y."/>
            <person name="Niu Y.Y."/>
            <person name="Sun X.Q."/>
            <person name="Xia J.Q."/>
            <person name="Xiao J."/>
            <person name="Xiong Z.Q."/>
            <person name="Xu L."/>
            <person name="Yang L."/>
            <person name="Zhang Y."/>
            <person name="Zhao W."/>
            <person name="Zhao X.D."/>
            <person name="Zheng Y.T."/>
            <person name="Zhou J.M."/>
            <person name="Zhu Y.B."/>
            <person name="Zhang G.J."/>
            <person name="Wang J."/>
            <person name="Yao Y.G."/>
        </authorList>
    </citation>
    <scope>NUCLEOTIDE SEQUENCE [LARGE SCALE GENOMIC DNA]</scope>
</reference>
<evidence type="ECO:0000256" key="2">
    <source>
        <dbReference type="ARBA" id="ARBA00022525"/>
    </source>
</evidence>
<dbReference type="SUPFAM" id="SSF48201">
    <property type="entry name" value="Uteroglobin-like"/>
    <property type="match status" value="1"/>
</dbReference>
<dbReference type="InterPro" id="IPR016126">
    <property type="entry name" value="Secretoglobin"/>
</dbReference>
<dbReference type="PROSITE" id="PS51311">
    <property type="entry name" value="SCGB"/>
    <property type="match status" value="1"/>
</dbReference>
<evidence type="ECO:0000313" key="5">
    <source>
        <dbReference type="EMBL" id="ELV11357.1"/>
    </source>
</evidence>
<dbReference type="FunCoup" id="L8Y501">
    <property type="interactions" value="255"/>
</dbReference>
<keyword evidence="2" id="KW-0964">Secreted</keyword>
<comment type="subcellular location">
    <subcellularLocation>
        <location evidence="1">Secreted</location>
    </subcellularLocation>
</comment>
<keyword evidence="3" id="KW-1133">Transmembrane helix</keyword>
<dbReference type="Pfam" id="PF01099">
    <property type="entry name" value="Uteroglobin"/>
    <property type="match status" value="1"/>
</dbReference>
<dbReference type="AlphaFoldDB" id="L8Y501"/>
<evidence type="ECO:0000256" key="3">
    <source>
        <dbReference type="SAM" id="Phobius"/>
    </source>
</evidence>
<dbReference type="STRING" id="246437.L8Y501"/>
<accession>L8Y501</accession>
<evidence type="ECO:0000256" key="1">
    <source>
        <dbReference type="ARBA" id="ARBA00004613"/>
    </source>
</evidence>
<feature type="chain" id="PRO_5003998704" evidence="4">
    <location>
        <begin position="19"/>
        <end position="103"/>
    </location>
</feature>
<feature type="signal peptide" evidence="4">
    <location>
        <begin position="1"/>
        <end position="18"/>
    </location>
</feature>
<keyword evidence="6" id="KW-1185">Reference proteome</keyword>
<dbReference type="PROSITE" id="PS51257">
    <property type="entry name" value="PROKAR_LIPOPROTEIN"/>
    <property type="match status" value="1"/>
</dbReference>
<keyword evidence="3" id="KW-0472">Membrane</keyword>
<sequence>MKLVMVLMLAALPLYCYAGSGCAYLEGVIKDIANPTISIEQFKNSLKEYIKDDATSNAVGEFKQCFLNQSNETLENFVAFMVILISFYVCFYNTRKFVTSDVK</sequence>
<dbReference type="GO" id="GO:0030521">
    <property type="term" value="P:androgen receptor signaling pathway"/>
    <property type="evidence" value="ECO:0007669"/>
    <property type="project" value="TreeGrafter"/>
</dbReference>
<evidence type="ECO:0000313" key="6">
    <source>
        <dbReference type="Proteomes" id="UP000011518"/>
    </source>
</evidence>
<dbReference type="eggNOG" id="ENOG502TE5J">
    <property type="taxonomic scope" value="Eukaryota"/>
</dbReference>
<keyword evidence="4" id="KW-0732">Signal</keyword>
<dbReference type="GO" id="GO:0005615">
    <property type="term" value="C:extracellular space"/>
    <property type="evidence" value="ECO:0007669"/>
    <property type="project" value="TreeGrafter"/>
</dbReference>
<dbReference type="PANTHER" id="PTHR14037:SF4">
    <property type="entry name" value="MAMMAGLOBIN-B"/>
    <property type="match status" value="1"/>
</dbReference>
<organism evidence="5 6">
    <name type="scientific">Tupaia chinensis</name>
    <name type="common">Chinese tree shrew</name>
    <name type="synonym">Tupaia belangeri chinensis</name>
    <dbReference type="NCBI Taxonomy" id="246437"/>
    <lineage>
        <taxon>Eukaryota</taxon>
        <taxon>Metazoa</taxon>
        <taxon>Chordata</taxon>
        <taxon>Craniata</taxon>
        <taxon>Vertebrata</taxon>
        <taxon>Euteleostomi</taxon>
        <taxon>Mammalia</taxon>
        <taxon>Eutheria</taxon>
        <taxon>Euarchontoglires</taxon>
        <taxon>Scandentia</taxon>
        <taxon>Tupaiidae</taxon>
        <taxon>Tupaia</taxon>
    </lineage>
</organism>